<dbReference type="OrthoDB" id="9804511at2"/>
<dbReference type="GO" id="GO:0003993">
    <property type="term" value="F:acid phosphatase activity"/>
    <property type="evidence" value="ECO:0007669"/>
    <property type="project" value="InterPro"/>
</dbReference>
<evidence type="ECO:0000259" key="2">
    <source>
        <dbReference type="Pfam" id="PF00149"/>
    </source>
</evidence>
<dbReference type="InterPro" id="IPR013783">
    <property type="entry name" value="Ig-like_fold"/>
</dbReference>
<dbReference type="Gene3D" id="2.60.40.10">
    <property type="entry name" value="Immunoglobulins"/>
    <property type="match status" value="1"/>
</dbReference>
<dbReference type="RefSeq" id="WP_154757333.1">
    <property type="nucleotide sequence ID" value="NZ_WMBA01000018.1"/>
</dbReference>
<sequence length="425" mass="45159">MTAPVSLAAALVAILALVFGLTGADSPPVAGVSPPCSFSVAPQGFRVTLCLTAPADHAILPGPATVHARVAVAGAAPEVDGVTYSLDGSYLLYDEQSPYTFTLHTYLFPPGPHILSARVSFSGGYDSPPLELPVTFADTPAPPPPPPFTPTAGTAPAPGAPLVVAAGGDGASGMTREQQVAGLIDSWRPNLFLYLGDVYDNGSSEEMLNFYGEHGSFFSRFRPITNPTVGNHEYALSSTAAPYVDYWGGIPHYYSYDIGAWHFVSLDDTAEYGQGAVTSPQYRWLADDLARNTAPCTLVYYHRPFFTVDADPPATEYNAYWQLFAANHVTLALSGHAHNYQRWQPLGADGSVNPAGVTELVAGTTGQWLSPFISTDPRMAAGFDNHSTNPGALKLQLSDDHATYQFQDVSGQVRDHGDVTCRGGS</sequence>
<evidence type="ECO:0000313" key="4">
    <source>
        <dbReference type="Proteomes" id="UP000440096"/>
    </source>
</evidence>
<dbReference type="InterPro" id="IPR004843">
    <property type="entry name" value="Calcineurin-like_PHP"/>
</dbReference>
<keyword evidence="1" id="KW-0732">Signal</keyword>
<accession>A0A6N7Z4C9</accession>
<dbReference type="Pfam" id="PF00149">
    <property type="entry name" value="Metallophos"/>
    <property type="match status" value="1"/>
</dbReference>
<name>A0A6N7Z4C9_9PSEU</name>
<dbReference type="SUPFAM" id="SSF56300">
    <property type="entry name" value="Metallo-dependent phosphatases"/>
    <property type="match status" value="1"/>
</dbReference>
<protein>
    <recommendedName>
        <fullName evidence="2">Calcineurin-like phosphoesterase domain-containing protein</fullName>
    </recommendedName>
</protein>
<dbReference type="PANTHER" id="PTHR22953:SF153">
    <property type="entry name" value="PURPLE ACID PHOSPHATASE"/>
    <property type="match status" value="1"/>
</dbReference>
<evidence type="ECO:0000313" key="3">
    <source>
        <dbReference type="EMBL" id="MTD55130.1"/>
    </source>
</evidence>
<feature type="domain" description="Calcineurin-like phosphoesterase" evidence="2">
    <location>
        <begin position="185"/>
        <end position="340"/>
    </location>
</feature>
<dbReference type="EMBL" id="WMBA01000018">
    <property type="protein sequence ID" value="MTD55130.1"/>
    <property type="molecule type" value="Genomic_DNA"/>
</dbReference>
<proteinExistence type="predicted"/>
<dbReference type="Gene3D" id="3.60.21.10">
    <property type="match status" value="1"/>
</dbReference>
<dbReference type="Proteomes" id="UP000440096">
    <property type="component" value="Unassembled WGS sequence"/>
</dbReference>
<dbReference type="AlphaFoldDB" id="A0A6N7Z4C9"/>
<reference evidence="3 4" key="1">
    <citation type="submission" date="2019-11" db="EMBL/GenBank/DDBJ databases">
        <title>Draft genome of Amycolatopsis RM579.</title>
        <authorList>
            <person name="Duangmal K."/>
            <person name="Mingma R."/>
        </authorList>
    </citation>
    <scope>NUCLEOTIDE SEQUENCE [LARGE SCALE GENOMIC DNA]</scope>
    <source>
        <strain evidence="3 4">RM579</strain>
    </source>
</reference>
<gene>
    <name evidence="3" type="ORF">GKO32_14230</name>
</gene>
<comment type="caution">
    <text evidence="3">The sequence shown here is derived from an EMBL/GenBank/DDBJ whole genome shotgun (WGS) entry which is preliminary data.</text>
</comment>
<dbReference type="InterPro" id="IPR029052">
    <property type="entry name" value="Metallo-depent_PP-like"/>
</dbReference>
<dbReference type="PANTHER" id="PTHR22953">
    <property type="entry name" value="ACID PHOSPHATASE RELATED"/>
    <property type="match status" value="1"/>
</dbReference>
<dbReference type="InterPro" id="IPR039331">
    <property type="entry name" value="PAPs-like"/>
</dbReference>
<keyword evidence="4" id="KW-1185">Reference proteome</keyword>
<organism evidence="3 4">
    <name type="scientific">Amycolatopsis pithecellobii</name>
    <dbReference type="NCBI Taxonomy" id="664692"/>
    <lineage>
        <taxon>Bacteria</taxon>
        <taxon>Bacillati</taxon>
        <taxon>Actinomycetota</taxon>
        <taxon>Actinomycetes</taxon>
        <taxon>Pseudonocardiales</taxon>
        <taxon>Pseudonocardiaceae</taxon>
        <taxon>Amycolatopsis</taxon>
    </lineage>
</organism>
<dbReference type="Pfam" id="PF17957">
    <property type="entry name" value="Big_7"/>
    <property type="match status" value="1"/>
</dbReference>
<dbReference type="GO" id="GO:0005975">
    <property type="term" value="P:carbohydrate metabolic process"/>
    <property type="evidence" value="ECO:0007669"/>
    <property type="project" value="UniProtKB-ARBA"/>
</dbReference>
<evidence type="ECO:0000256" key="1">
    <source>
        <dbReference type="ARBA" id="ARBA00022729"/>
    </source>
</evidence>